<name>A0ABX1VGW4_9PLAN</name>
<evidence type="ECO:0000256" key="5">
    <source>
        <dbReference type="ARBA" id="ARBA00023136"/>
    </source>
</evidence>
<dbReference type="InterPro" id="IPR006696">
    <property type="entry name" value="DUF423"/>
</dbReference>
<protein>
    <recommendedName>
        <fullName evidence="9">DUF423 domain-containing protein</fullName>
    </recommendedName>
</protein>
<dbReference type="PANTHER" id="PTHR43461">
    <property type="entry name" value="TRANSMEMBRANE PROTEIN 256"/>
    <property type="match status" value="1"/>
</dbReference>
<dbReference type="EMBL" id="WTPX01000146">
    <property type="protein sequence ID" value="NNJ27372.1"/>
    <property type="molecule type" value="Genomic_DNA"/>
</dbReference>
<evidence type="ECO:0000313" key="7">
    <source>
        <dbReference type="EMBL" id="NNJ27372.1"/>
    </source>
</evidence>
<sequence length="137" mass="14204">MLTASRIVAAGAILGGLGVACGAFGAHGVAGFVTERYPDAALAARRLENWHTAADYHLWHALAVIACGLLASQVKAKALTAAAGCFALGTLIFSGSLYLLTLTGRTWFGAVTPIGGALLIVGWVLLAWAAWRGERRI</sequence>
<comment type="similarity">
    <text evidence="2">Belongs to the UPF0382 family.</text>
</comment>
<gene>
    <name evidence="7" type="ORF">LzC2_34740</name>
</gene>
<evidence type="ECO:0000256" key="4">
    <source>
        <dbReference type="ARBA" id="ARBA00022989"/>
    </source>
</evidence>
<comment type="subcellular location">
    <subcellularLocation>
        <location evidence="1">Membrane</location>
        <topology evidence="1">Multi-pass membrane protein</topology>
    </subcellularLocation>
</comment>
<dbReference type="Pfam" id="PF04241">
    <property type="entry name" value="DUF423"/>
    <property type="match status" value="1"/>
</dbReference>
<comment type="caution">
    <text evidence="7">The sequence shown here is derived from an EMBL/GenBank/DDBJ whole genome shotgun (WGS) entry which is preliminary data.</text>
</comment>
<dbReference type="PROSITE" id="PS51257">
    <property type="entry name" value="PROKAR_LIPOPROTEIN"/>
    <property type="match status" value="1"/>
</dbReference>
<accession>A0ABX1VGW4</accession>
<dbReference type="Proteomes" id="UP000609651">
    <property type="component" value="Unassembled WGS sequence"/>
</dbReference>
<evidence type="ECO:0000256" key="6">
    <source>
        <dbReference type="SAM" id="Phobius"/>
    </source>
</evidence>
<evidence type="ECO:0000256" key="1">
    <source>
        <dbReference type="ARBA" id="ARBA00004141"/>
    </source>
</evidence>
<evidence type="ECO:0000256" key="2">
    <source>
        <dbReference type="ARBA" id="ARBA00009694"/>
    </source>
</evidence>
<keyword evidence="4 6" id="KW-1133">Transmembrane helix</keyword>
<feature type="transmembrane region" description="Helical" evidence="6">
    <location>
        <begin position="107"/>
        <end position="131"/>
    </location>
</feature>
<keyword evidence="8" id="KW-1185">Reference proteome</keyword>
<dbReference type="PANTHER" id="PTHR43461:SF1">
    <property type="entry name" value="TRANSMEMBRANE PROTEIN 256"/>
    <property type="match status" value="1"/>
</dbReference>
<feature type="transmembrane region" description="Helical" evidence="6">
    <location>
        <begin position="79"/>
        <end position="101"/>
    </location>
</feature>
<reference evidence="7 8" key="1">
    <citation type="journal article" date="2020" name="Syst. Appl. Microbiol.">
        <title>Alienimonas chondri sp. nov., a novel planctomycete isolated from the biofilm of the red alga Chondrus crispus.</title>
        <authorList>
            <person name="Vitorino I."/>
            <person name="Albuquerque L."/>
            <person name="Wiegand S."/>
            <person name="Kallscheuer N."/>
            <person name="da Costa M.S."/>
            <person name="Lobo-da-Cunha A."/>
            <person name="Jogler C."/>
            <person name="Lage O.M."/>
        </authorList>
    </citation>
    <scope>NUCLEOTIDE SEQUENCE [LARGE SCALE GENOMIC DNA]</scope>
    <source>
        <strain evidence="7 8">LzC2</strain>
    </source>
</reference>
<dbReference type="RefSeq" id="WP_171189277.1">
    <property type="nucleotide sequence ID" value="NZ_WTPX01000146.1"/>
</dbReference>
<evidence type="ECO:0000256" key="3">
    <source>
        <dbReference type="ARBA" id="ARBA00022692"/>
    </source>
</evidence>
<evidence type="ECO:0008006" key="9">
    <source>
        <dbReference type="Google" id="ProtNLM"/>
    </source>
</evidence>
<evidence type="ECO:0000313" key="8">
    <source>
        <dbReference type="Proteomes" id="UP000609651"/>
    </source>
</evidence>
<keyword evidence="5 6" id="KW-0472">Membrane</keyword>
<organism evidence="7 8">
    <name type="scientific">Alienimonas chondri</name>
    <dbReference type="NCBI Taxonomy" id="2681879"/>
    <lineage>
        <taxon>Bacteria</taxon>
        <taxon>Pseudomonadati</taxon>
        <taxon>Planctomycetota</taxon>
        <taxon>Planctomycetia</taxon>
        <taxon>Planctomycetales</taxon>
        <taxon>Planctomycetaceae</taxon>
        <taxon>Alienimonas</taxon>
    </lineage>
</organism>
<keyword evidence="3 6" id="KW-0812">Transmembrane</keyword>
<proteinExistence type="inferred from homology"/>